<dbReference type="Gene3D" id="2.160.20.10">
    <property type="entry name" value="Single-stranded right-handed beta-helix, Pectin lyase-like"/>
    <property type="match status" value="1"/>
</dbReference>
<name>A0A023JPW1_9GAMM</name>
<comment type="subcellular location">
    <subcellularLocation>
        <location evidence="2">Secreted</location>
    </subcellularLocation>
</comment>
<accession>A0A023JPW1</accession>
<evidence type="ECO:0000256" key="3">
    <source>
        <dbReference type="ARBA" id="ARBA00022525"/>
    </source>
</evidence>
<evidence type="ECO:0000256" key="9">
    <source>
        <dbReference type="SAM" id="SignalP"/>
    </source>
</evidence>
<keyword evidence="7 11" id="KW-0456">Lyase</keyword>
<dbReference type="InterPro" id="IPR011050">
    <property type="entry name" value="Pectin_lyase_fold/virulence"/>
</dbReference>
<proteinExistence type="inferred from homology"/>
<sequence length="425" mass="45575">MKYLNCFISTGLAAFFLVNSTSVMAADCSSDLTSGISTKRIYYVAPNGNSSNNGNSFNSPMSFSAAMAAVNPGELILLKPGTYTIPYTQGKGNTITFNKSGKEGAPIYVAAANCGRAVFDFSFPDSQWVQASYGFYVTGDYWYFKGVEVTRAGYQGAYVIGSHNTFENTAFHHNRNTGLEINNGGSYNTVINSDAYRNYDPKKNGSMADGFGPKQKQGPGNRFVGCRAWENSDDGFDLFDSPQKVVIENSWAFRNGINYWNDSAFAGNGNGFKLGGNQAVGNHRITRSVAFGNVSKGFDQNNNAGGVTVINNTSYKNGINYGFGSKVQSGQKHYFRNNVSLSASVTVSNADAKSNSWDTGPVASASDFVSLDTSLATVSRDNDGTLPETSLFRLSASSKLINAGTKESDISYSGSAPDLGAFERN</sequence>
<dbReference type="PANTHER" id="PTHR40088">
    <property type="entry name" value="PECTATE LYASE (EUROFUNG)"/>
    <property type="match status" value="1"/>
</dbReference>
<dbReference type="PANTHER" id="PTHR40088:SF1">
    <property type="entry name" value="PECTATE LYASE PEL9"/>
    <property type="match status" value="1"/>
</dbReference>
<organism evidence="11">
    <name type="scientific">Dickeya sp. DCE-01</name>
    <dbReference type="NCBI Taxonomy" id="1277493"/>
    <lineage>
        <taxon>Bacteria</taxon>
        <taxon>Pseudomonadati</taxon>
        <taxon>Pseudomonadota</taxon>
        <taxon>Gammaproteobacteria</taxon>
        <taxon>Enterobacterales</taxon>
        <taxon>Pectobacteriaceae</taxon>
        <taxon>Dickeya</taxon>
    </lineage>
</organism>
<evidence type="ECO:0000256" key="7">
    <source>
        <dbReference type="ARBA" id="ARBA00023239"/>
    </source>
</evidence>
<dbReference type="InterPro" id="IPR012334">
    <property type="entry name" value="Pectin_lyas_fold"/>
</dbReference>
<dbReference type="InterPro" id="IPR006626">
    <property type="entry name" value="PbH1"/>
</dbReference>
<dbReference type="InterPro" id="IPR052052">
    <property type="entry name" value="Polysaccharide_Lyase_9"/>
</dbReference>
<comment type="similarity">
    <text evidence="8">Belongs to the polysaccharide lyase 9 family.</text>
</comment>
<feature type="signal peptide" evidence="9">
    <location>
        <begin position="1"/>
        <end position="25"/>
    </location>
</feature>
<dbReference type="SUPFAM" id="SSF51126">
    <property type="entry name" value="Pectin lyase-like"/>
    <property type="match status" value="1"/>
</dbReference>
<dbReference type="GO" id="GO:0005576">
    <property type="term" value="C:extracellular region"/>
    <property type="evidence" value="ECO:0007669"/>
    <property type="project" value="UniProtKB-SubCell"/>
</dbReference>
<reference evidence="11" key="1">
    <citation type="submission" date="2013-04" db="EMBL/GenBank/DDBJ databases">
        <authorList>
            <person name="Liu Z."/>
            <person name="Cheng L."/>
            <person name="Duan S."/>
            <person name="Feng X."/>
            <person name="Zheng K."/>
            <person name="Zheng X."/>
        </authorList>
    </citation>
    <scope>NUCLEOTIDE SEQUENCE</scope>
    <source>
        <strain evidence="11">DCE-01</strain>
    </source>
</reference>
<evidence type="ECO:0000259" key="10">
    <source>
        <dbReference type="Pfam" id="PF22842"/>
    </source>
</evidence>
<keyword evidence="6" id="KW-0106">Calcium</keyword>
<dbReference type="SMART" id="SM00710">
    <property type="entry name" value="PbH1"/>
    <property type="match status" value="4"/>
</dbReference>
<evidence type="ECO:0000313" key="11">
    <source>
        <dbReference type="EMBL" id="AHL89022.1"/>
    </source>
</evidence>
<dbReference type="SMR" id="A0A023JPW1"/>
<keyword evidence="5 9" id="KW-0732">Signal</keyword>
<dbReference type="Pfam" id="PF22842">
    <property type="entry name" value="Pel9A-like_beta_helix"/>
    <property type="match status" value="1"/>
</dbReference>
<dbReference type="GO" id="GO:0016837">
    <property type="term" value="F:carbon-oxygen lyase activity, acting on polysaccharides"/>
    <property type="evidence" value="ECO:0007669"/>
    <property type="project" value="TreeGrafter"/>
</dbReference>
<evidence type="ECO:0000256" key="8">
    <source>
        <dbReference type="ARBA" id="ARBA00038263"/>
    </source>
</evidence>
<keyword evidence="3" id="KW-0964">Secreted</keyword>
<dbReference type="AlphaFoldDB" id="A0A023JPW1"/>
<feature type="domain" description="Pel9A-like right handed beta-helix region" evidence="10">
    <location>
        <begin position="36"/>
        <end position="325"/>
    </location>
</feature>
<dbReference type="EMBL" id="KC900168">
    <property type="protein sequence ID" value="AHL89022.1"/>
    <property type="molecule type" value="Genomic_DNA"/>
</dbReference>
<protein>
    <submittedName>
        <fullName evidence="11">Pectate lyase</fullName>
    </submittedName>
</protein>
<dbReference type="InterPro" id="IPR053868">
    <property type="entry name" value="Pel9A-like_beta_helix"/>
</dbReference>
<evidence type="ECO:0000256" key="1">
    <source>
        <dbReference type="ARBA" id="ARBA00001913"/>
    </source>
</evidence>
<comment type="cofactor">
    <cofactor evidence="1">
        <name>Ca(2+)</name>
        <dbReference type="ChEBI" id="CHEBI:29108"/>
    </cofactor>
</comment>
<keyword evidence="4" id="KW-0479">Metal-binding</keyword>
<feature type="chain" id="PRO_5001521596" evidence="9">
    <location>
        <begin position="26"/>
        <end position="425"/>
    </location>
</feature>
<evidence type="ECO:0000256" key="6">
    <source>
        <dbReference type="ARBA" id="ARBA00022837"/>
    </source>
</evidence>
<dbReference type="GO" id="GO:0046872">
    <property type="term" value="F:metal ion binding"/>
    <property type="evidence" value="ECO:0007669"/>
    <property type="project" value="UniProtKB-KW"/>
</dbReference>
<evidence type="ECO:0000256" key="5">
    <source>
        <dbReference type="ARBA" id="ARBA00022729"/>
    </source>
</evidence>
<evidence type="ECO:0000256" key="4">
    <source>
        <dbReference type="ARBA" id="ARBA00022723"/>
    </source>
</evidence>
<evidence type="ECO:0000256" key="2">
    <source>
        <dbReference type="ARBA" id="ARBA00004613"/>
    </source>
</evidence>